<sequence>MVCVTEMCGREEWYDVVILATEPSVAKKIWTQRTAGEDALMSSLEHYDANITVHTDPMLLPSERPQWRGMNVFRHESTKDNGPLAASMTSARLAHYHKDLSSSLSSSTSPLALRRGSESATAFPAAGNTVSTIAEGDHNTNGVIRRVVTTGSSAPTSPLAPSSPLAFPEIIETWNCFQPPAEGSVLHDIRMTRAVWSGSSKSVYDRWFQEVQGTRGVYLAGSYTEPGVTLLEQAVTSALRIGGDLGVPLPFPTKPCYEQSAIVVLVSSLLYLGWRCLRVIAAVLLTMSLTPLREAL</sequence>
<dbReference type="Proteomes" id="UP000051952">
    <property type="component" value="Unassembled WGS sequence"/>
</dbReference>
<evidence type="ECO:0008006" key="3">
    <source>
        <dbReference type="Google" id="ProtNLM"/>
    </source>
</evidence>
<dbReference type="OrthoDB" id="5977668at2759"/>
<dbReference type="EMBL" id="CYKH01001606">
    <property type="protein sequence ID" value="CUG87987.1"/>
    <property type="molecule type" value="Genomic_DNA"/>
</dbReference>
<evidence type="ECO:0000313" key="2">
    <source>
        <dbReference type="Proteomes" id="UP000051952"/>
    </source>
</evidence>
<keyword evidence="2" id="KW-1185">Reference proteome</keyword>
<name>A0A0S4JFP5_BODSA</name>
<reference evidence="2" key="1">
    <citation type="submission" date="2015-09" db="EMBL/GenBank/DDBJ databases">
        <authorList>
            <consortium name="Pathogen Informatics"/>
        </authorList>
    </citation>
    <scope>NUCLEOTIDE SEQUENCE [LARGE SCALE GENOMIC DNA]</scope>
    <source>
        <strain evidence="2">Lake Konstanz</strain>
    </source>
</reference>
<organism evidence="1 2">
    <name type="scientific">Bodo saltans</name>
    <name type="common">Flagellated protozoan</name>
    <dbReference type="NCBI Taxonomy" id="75058"/>
    <lineage>
        <taxon>Eukaryota</taxon>
        <taxon>Discoba</taxon>
        <taxon>Euglenozoa</taxon>
        <taxon>Kinetoplastea</taxon>
        <taxon>Metakinetoplastina</taxon>
        <taxon>Eubodonida</taxon>
        <taxon>Bodonidae</taxon>
        <taxon>Bodo</taxon>
    </lineage>
</organism>
<accession>A0A0S4JFP5</accession>
<gene>
    <name evidence="1" type="ORF">BSAL_13020</name>
</gene>
<dbReference type="VEuPathDB" id="TriTrypDB:BSAL_13020"/>
<protein>
    <recommendedName>
        <fullName evidence="3">Amine oxidase domain-containing protein</fullName>
    </recommendedName>
</protein>
<evidence type="ECO:0000313" key="1">
    <source>
        <dbReference type="EMBL" id="CUG87987.1"/>
    </source>
</evidence>
<dbReference type="AlphaFoldDB" id="A0A0S4JFP5"/>
<proteinExistence type="predicted"/>